<evidence type="ECO:0000256" key="11">
    <source>
        <dbReference type="PIRSR" id="PIRSR602401-1"/>
    </source>
</evidence>
<evidence type="ECO:0000313" key="17">
    <source>
        <dbReference type="Proteomes" id="UP000002051"/>
    </source>
</evidence>
<feature type="binding site" description="axial binding residue" evidence="11">
    <location>
        <position position="435"/>
    </location>
    <ligand>
        <name>heme</name>
        <dbReference type="ChEBI" id="CHEBI:30413"/>
    </ligand>
    <ligandPart>
        <name>Fe</name>
        <dbReference type="ChEBI" id="CHEBI:18248"/>
    </ligandPart>
</feature>
<evidence type="ECO:0000256" key="10">
    <source>
        <dbReference type="ARBA" id="ARBA00023136"/>
    </source>
</evidence>
<keyword evidence="17" id="KW-1185">Reference proteome</keyword>
<dbReference type="HOGENOM" id="CLU_001570_15_5_1"/>
<evidence type="ECO:0000256" key="9">
    <source>
        <dbReference type="ARBA" id="ARBA00023004"/>
    </source>
</evidence>
<accession>A0A072TL81</accession>
<organism evidence="14 17">
    <name type="scientific">Medicago truncatula</name>
    <name type="common">Barrel medic</name>
    <name type="synonym">Medicago tribuloides</name>
    <dbReference type="NCBI Taxonomy" id="3880"/>
    <lineage>
        <taxon>Eukaryota</taxon>
        <taxon>Viridiplantae</taxon>
        <taxon>Streptophyta</taxon>
        <taxon>Embryophyta</taxon>
        <taxon>Tracheophyta</taxon>
        <taxon>Spermatophyta</taxon>
        <taxon>Magnoliopsida</taxon>
        <taxon>eudicotyledons</taxon>
        <taxon>Gunneridae</taxon>
        <taxon>Pentapetalae</taxon>
        <taxon>rosids</taxon>
        <taxon>fabids</taxon>
        <taxon>Fabales</taxon>
        <taxon>Fabaceae</taxon>
        <taxon>Papilionoideae</taxon>
        <taxon>50 kb inversion clade</taxon>
        <taxon>NPAAA clade</taxon>
        <taxon>Hologalegina</taxon>
        <taxon>IRL clade</taxon>
        <taxon>Trifolieae</taxon>
        <taxon>Medicago</taxon>
    </lineage>
</organism>
<reference evidence="15" key="4">
    <citation type="journal article" date="2018" name="Nat. Plants">
        <title>Whole-genome landscape of Medicago truncatula symbiotic genes.</title>
        <authorList>
            <person name="Pecrix Y."/>
            <person name="Gamas P."/>
            <person name="Carrere S."/>
        </authorList>
    </citation>
    <scope>NUCLEOTIDE SEQUENCE</scope>
    <source>
        <tissue evidence="15">Leaves</tissue>
    </source>
</reference>
<dbReference type="GO" id="GO:0016020">
    <property type="term" value="C:membrane"/>
    <property type="evidence" value="ECO:0007669"/>
    <property type="project" value="UniProtKB-SubCell"/>
</dbReference>
<reference evidence="14 17" key="1">
    <citation type="journal article" date="2011" name="Nature">
        <title>The Medicago genome provides insight into the evolution of rhizobial symbioses.</title>
        <authorList>
            <person name="Young N.D."/>
            <person name="Debelle F."/>
            <person name="Oldroyd G.E."/>
            <person name="Geurts R."/>
            <person name="Cannon S.B."/>
            <person name="Udvardi M.K."/>
            <person name="Benedito V.A."/>
            <person name="Mayer K.F."/>
            <person name="Gouzy J."/>
            <person name="Schoof H."/>
            <person name="Van de Peer Y."/>
            <person name="Proost S."/>
            <person name="Cook D.R."/>
            <person name="Meyers B.C."/>
            <person name="Spannagl M."/>
            <person name="Cheung F."/>
            <person name="De Mita S."/>
            <person name="Krishnakumar V."/>
            <person name="Gundlach H."/>
            <person name="Zhou S."/>
            <person name="Mudge J."/>
            <person name="Bharti A.K."/>
            <person name="Murray J.D."/>
            <person name="Naoumkina M.A."/>
            <person name="Rosen B."/>
            <person name="Silverstein K.A."/>
            <person name="Tang H."/>
            <person name="Rombauts S."/>
            <person name="Zhao P.X."/>
            <person name="Zhou P."/>
            <person name="Barbe V."/>
            <person name="Bardou P."/>
            <person name="Bechner M."/>
            <person name="Bellec A."/>
            <person name="Berger A."/>
            <person name="Berges H."/>
            <person name="Bidwell S."/>
            <person name="Bisseling T."/>
            <person name="Choisne N."/>
            <person name="Couloux A."/>
            <person name="Denny R."/>
            <person name="Deshpande S."/>
            <person name="Dai X."/>
            <person name="Doyle J.J."/>
            <person name="Dudez A.M."/>
            <person name="Farmer A.D."/>
            <person name="Fouteau S."/>
            <person name="Franken C."/>
            <person name="Gibelin C."/>
            <person name="Gish J."/>
            <person name="Goldstein S."/>
            <person name="Gonzalez A.J."/>
            <person name="Green P.J."/>
            <person name="Hallab A."/>
            <person name="Hartog M."/>
            <person name="Hua A."/>
            <person name="Humphray S.J."/>
            <person name="Jeong D.H."/>
            <person name="Jing Y."/>
            <person name="Jocker A."/>
            <person name="Kenton S.M."/>
            <person name="Kim D.J."/>
            <person name="Klee K."/>
            <person name="Lai H."/>
            <person name="Lang C."/>
            <person name="Lin S."/>
            <person name="Macmil S.L."/>
            <person name="Magdelenat G."/>
            <person name="Matthews L."/>
            <person name="McCorrison J."/>
            <person name="Monaghan E.L."/>
            <person name="Mun J.H."/>
            <person name="Najar F.Z."/>
            <person name="Nicholson C."/>
            <person name="Noirot C."/>
            <person name="O'Bleness M."/>
            <person name="Paule C.R."/>
            <person name="Poulain J."/>
            <person name="Prion F."/>
            <person name="Qin B."/>
            <person name="Qu C."/>
            <person name="Retzel E.F."/>
            <person name="Riddle C."/>
            <person name="Sallet E."/>
            <person name="Samain S."/>
            <person name="Samson N."/>
            <person name="Sanders I."/>
            <person name="Saurat O."/>
            <person name="Scarpelli C."/>
            <person name="Schiex T."/>
            <person name="Segurens B."/>
            <person name="Severin A.J."/>
            <person name="Sherrier D.J."/>
            <person name="Shi R."/>
            <person name="Sims S."/>
            <person name="Singer S.R."/>
            <person name="Sinharoy S."/>
            <person name="Sterck L."/>
            <person name="Viollet A."/>
            <person name="Wang B.B."/>
            <person name="Wang K."/>
            <person name="Wang M."/>
            <person name="Wang X."/>
            <person name="Warfsmann J."/>
            <person name="Weissenbach J."/>
            <person name="White D.D."/>
            <person name="White J.D."/>
            <person name="Wiley G.B."/>
            <person name="Wincker P."/>
            <person name="Xing Y."/>
            <person name="Yang L."/>
            <person name="Yao Z."/>
            <person name="Ying F."/>
            <person name="Zhai J."/>
            <person name="Zhou L."/>
            <person name="Zuber A."/>
            <person name="Denarie J."/>
            <person name="Dixon R.A."/>
            <person name="May G.D."/>
            <person name="Schwartz D.C."/>
            <person name="Rogers J."/>
            <person name="Quetier F."/>
            <person name="Town C.D."/>
            <person name="Roe B.A."/>
        </authorList>
    </citation>
    <scope>NUCLEOTIDE SEQUENCE [LARGE SCALE GENOMIC DNA]</scope>
    <source>
        <strain evidence="14">A17</strain>
        <strain evidence="16 17">cv. Jemalong A17</strain>
    </source>
</reference>
<comment type="subcellular location">
    <subcellularLocation>
        <location evidence="2">Membrane</location>
        <topology evidence="2">Single-pass membrane protein</topology>
    </subcellularLocation>
</comment>
<dbReference type="PROSITE" id="PS00086">
    <property type="entry name" value="CYTOCHROME_P450"/>
    <property type="match status" value="1"/>
</dbReference>
<evidence type="ECO:0000256" key="3">
    <source>
        <dbReference type="ARBA" id="ARBA00010617"/>
    </source>
</evidence>
<dbReference type="EnsemblPlants" id="KEH18187">
    <property type="protein sequence ID" value="KEH18187"/>
    <property type="gene ID" value="MTR_8g012970"/>
</dbReference>
<dbReference type="InterPro" id="IPR001128">
    <property type="entry name" value="Cyt_P450"/>
</dbReference>
<name>A0A072TL81_MEDTR</name>
<comment type="cofactor">
    <cofactor evidence="1 11">
        <name>heme</name>
        <dbReference type="ChEBI" id="CHEBI:30413"/>
    </cofactor>
</comment>
<dbReference type="EMBL" id="PSQE01000008">
    <property type="protein sequence ID" value="RHN39066.1"/>
    <property type="molecule type" value="Genomic_DNA"/>
</dbReference>
<keyword evidence="9 11" id="KW-0408">Iron</keyword>
<evidence type="ECO:0000256" key="8">
    <source>
        <dbReference type="ARBA" id="ARBA00023002"/>
    </source>
</evidence>
<proteinExistence type="inferred from homology"/>
<dbReference type="PANTHER" id="PTHR24286:SF199">
    <property type="entry name" value="CYTOCHROME P450 88D6"/>
    <property type="match status" value="1"/>
</dbReference>
<keyword evidence="10 13" id="KW-0472">Membrane</keyword>
<dbReference type="GO" id="GO:0051777">
    <property type="term" value="F:ent-kaurenoic acid monooxygenase activity"/>
    <property type="evidence" value="ECO:0000318"/>
    <property type="project" value="GO_Central"/>
</dbReference>
<dbReference type="Proteomes" id="UP000002051">
    <property type="component" value="Chromosome 8"/>
</dbReference>
<evidence type="ECO:0000313" key="16">
    <source>
        <dbReference type="EnsemblPlants" id="KEH18187"/>
    </source>
</evidence>
<dbReference type="KEGG" id="mtr:25500330"/>
<dbReference type="GO" id="GO:0005506">
    <property type="term" value="F:iron ion binding"/>
    <property type="evidence" value="ECO:0007669"/>
    <property type="project" value="InterPro"/>
</dbReference>
<dbReference type="ExpressionAtlas" id="A0A072TL81">
    <property type="expression patterns" value="differential"/>
</dbReference>
<dbReference type="GO" id="GO:0020037">
    <property type="term" value="F:heme binding"/>
    <property type="evidence" value="ECO:0007669"/>
    <property type="project" value="InterPro"/>
</dbReference>
<keyword evidence="12" id="KW-0503">Monooxygenase</keyword>
<evidence type="ECO:0000256" key="7">
    <source>
        <dbReference type="ARBA" id="ARBA00022989"/>
    </source>
</evidence>
<evidence type="ECO:0000256" key="1">
    <source>
        <dbReference type="ARBA" id="ARBA00001971"/>
    </source>
</evidence>
<reference evidence="14 17" key="2">
    <citation type="journal article" date="2014" name="BMC Genomics">
        <title>An improved genome release (version Mt4.0) for the model legume Medicago truncatula.</title>
        <authorList>
            <person name="Tang H."/>
            <person name="Krishnakumar V."/>
            <person name="Bidwell S."/>
            <person name="Rosen B."/>
            <person name="Chan A."/>
            <person name="Zhou S."/>
            <person name="Gentzbittel L."/>
            <person name="Childs K.L."/>
            <person name="Yandell M."/>
            <person name="Gundlach H."/>
            <person name="Mayer K.F."/>
            <person name="Schwartz D.C."/>
            <person name="Town C.D."/>
        </authorList>
    </citation>
    <scope>GENOME REANNOTATION</scope>
    <source>
        <strain evidence="14">A17</strain>
        <strain evidence="16 17">cv. Jemalong A17</strain>
    </source>
</reference>
<dbReference type="EC" id="1.14.14.152" evidence="15"/>
<keyword evidence="8 12" id="KW-0560">Oxidoreductase</keyword>
<evidence type="ECO:0000313" key="14">
    <source>
        <dbReference type="EMBL" id="KEH18187.1"/>
    </source>
</evidence>
<evidence type="ECO:0000256" key="4">
    <source>
        <dbReference type="ARBA" id="ARBA00022617"/>
    </source>
</evidence>
<evidence type="ECO:0000256" key="5">
    <source>
        <dbReference type="ARBA" id="ARBA00022692"/>
    </source>
</evidence>
<evidence type="ECO:0000256" key="2">
    <source>
        <dbReference type="ARBA" id="ARBA00004167"/>
    </source>
</evidence>
<dbReference type="GO" id="GO:0005783">
    <property type="term" value="C:endoplasmic reticulum"/>
    <property type="evidence" value="ECO:0000318"/>
    <property type="project" value="GO_Central"/>
</dbReference>
<dbReference type="Proteomes" id="UP000265566">
    <property type="component" value="Chromosome 8"/>
</dbReference>
<dbReference type="GO" id="GO:0048868">
    <property type="term" value="P:pollen tube development"/>
    <property type="evidence" value="ECO:0000318"/>
    <property type="project" value="GO_Central"/>
</dbReference>
<dbReference type="STRING" id="3880.A0A072TL81"/>
<evidence type="ECO:0000256" key="12">
    <source>
        <dbReference type="RuleBase" id="RU000461"/>
    </source>
</evidence>
<dbReference type="InterPro" id="IPR036396">
    <property type="entry name" value="Cyt_P450_sf"/>
</dbReference>
<keyword evidence="6 11" id="KW-0479">Metal-binding</keyword>
<dbReference type="AlphaFoldDB" id="A0A072TL81"/>
<dbReference type="GO" id="GO:0102289">
    <property type="term" value="F:beta-amyrin 11-oxidase activity"/>
    <property type="evidence" value="ECO:0007669"/>
    <property type="project" value="UniProtKB-EC"/>
</dbReference>
<evidence type="ECO:0000256" key="6">
    <source>
        <dbReference type="ARBA" id="ARBA00022723"/>
    </source>
</evidence>
<dbReference type="SUPFAM" id="SSF48264">
    <property type="entry name" value="Cytochrome P450"/>
    <property type="match status" value="1"/>
</dbReference>
<gene>
    <name evidence="16" type="primary">25500330</name>
    <name evidence="14" type="ordered locus">MTR_8g012970</name>
    <name evidence="15" type="ORF">MtrunA17_Chr8g0339861</name>
</gene>
<keyword evidence="4 11" id="KW-0349">Heme</keyword>
<reference evidence="16" key="3">
    <citation type="submission" date="2015-04" db="UniProtKB">
        <authorList>
            <consortium name="EnsemblPlants"/>
        </authorList>
    </citation>
    <scope>IDENTIFICATION</scope>
    <source>
        <strain evidence="16">cv. Jemalong A17</strain>
    </source>
</reference>
<dbReference type="Gene3D" id="1.10.630.10">
    <property type="entry name" value="Cytochrome P450"/>
    <property type="match status" value="1"/>
</dbReference>
<sequence length="489" mass="56595">MEFQWFWMSVSTMLAIFLYILVSKVVRNLNEWYYDIKFRNKQFPLPPGDMGWPLIGNLWPFFKYFSSGRRDIFINNIIRRYGRSGIYKTHLYGNPSIIVIVPAMCKKVLNDEVTFKLGYPKAITVLAYNRVLNNEHGRLKRLVTAPIAGNNVSTMYLERIEDIVINKLEELSSMKHPVEFLKEMRKISFNFIFQIFTGSCDQGTINKISDLFDVMGSALFSLMPINVPGFAFNKALKARKKFAKIVQNIIDERRMMAKERQIGEKKDLINILLEMNDEAGEKLEDKDIIDLLITLLFGGHDSIAAGMMLTIMYLTEHPLCLKKAKEEQEEILKARPPSQKRLSIEEIQKMTYLSQVFDETLRITSVFATFREATTDANINGYLIPKGWKVLVWLNAMHMAPEHHSNPDEFNPSRWNDHNPTTGTFLPFGIGRRLCPGRDLSKYEMLIFLHYFVLNYKLERINPECPLTSLPYIKPTDNCLAKVTKLSDA</sequence>
<dbReference type="Pfam" id="PF00067">
    <property type="entry name" value="p450"/>
    <property type="match status" value="1"/>
</dbReference>
<dbReference type="PRINTS" id="PR00463">
    <property type="entry name" value="EP450I"/>
</dbReference>
<dbReference type="EMBL" id="CM001224">
    <property type="protein sequence ID" value="KEH18187.1"/>
    <property type="molecule type" value="Genomic_DNA"/>
</dbReference>
<evidence type="ECO:0000256" key="13">
    <source>
        <dbReference type="SAM" id="Phobius"/>
    </source>
</evidence>
<comment type="similarity">
    <text evidence="3 12">Belongs to the cytochrome P450 family.</text>
</comment>
<dbReference type="InterPro" id="IPR002401">
    <property type="entry name" value="Cyt_P450_E_grp-I"/>
</dbReference>
<feature type="transmembrane region" description="Helical" evidence="13">
    <location>
        <begin position="6"/>
        <end position="22"/>
    </location>
</feature>
<evidence type="ECO:0000313" key="15">
    <source>
        <dbReference type="EMBL" id="RHN39066.1"/>
    </source>
</evidence>
<dbReference type="PANTHER" id="PTHR24286">
    <property type="entry name" value="CYTOCHROME P450 26"/>
    <property type="match status" value="1"/>
</dbReference>
<keyword evidence="7 13" id="KW-1133">Transmembrane helix</keyword>
<dbReference type="Gramene" id="rna45058">
    <property type="protein sequence ID" value="RHN39066.1"/>
    <property type="gene ID" value="gene45058"/>
</dbReference>
<dbReference type="InterPro" id="IPR017972">
    <property type="entry name" value="Cyt_P450_CS"/>
</dbReference>
<keyword evidence="5 13" id="KW-0812">Transmembrane</keyword>
<protein>
    <submittedName>
        <fullName evidence="14">Cytochrome P450 family 88 protein</fullName>
    </submittedName>
    <submittedName>
        <fullName evidence="15">Putative beta-amyrin 11-oxidase</fullName>
        <ecNumber evidence="15">1.14.14.152</ecNumber>
    </submittedName>
</protein>
<dbReference type="OrthoDB" id="1383773at2759"/>
<dbReference type="PRINTS" id="PR00385">
    <property type="entry name" value="P450"/>
</dbReference>